<evidence type="ECO:0000313" key="2">
    <source>
        <dbReference type="Proteomes" id="UP000053900"/>
    </source>
</evidence>
<organism evidence="1 2">
    <name type="scientific">Enhydrobacter aerosaccus</name>
    <dbReference type="NCBI Taxonomy" id="225324"/>
    <lineage>
        <taxon>Bacteria</taxon>
        <taxon>Pseudomonadati</taxon>
        <taxon>Pseudomonadota</taxon>
        <taxon>Alphaproteobacteria</taxon>
        <taxon>Hyphomicrobiales</taxon>
        <taxon>Enhydrobacter</taxon>
    </lineage>
</organism>
<evidence type="ECO:0000313" key="1">
    <source>
        <dbReference type="EMBL" id="KND22573.1"/>
    </source>
</evidence>
<proteinExistence type="predicted"/>
<gene>
    <name evidence="1" type="ORF">AFK20_00055</name>
</gene>
<comment type="caution">
    <text evidence="1">The sequence shown here is derived from an EMBL/GenBank/DDBJ whole genome shotgun (WGS) entry which is preliminary data.</text>
</comment>
<reference evidence="1 2" key="1">
    <citation type="submission" date="2015-07" db="EMBL/GenBank/DDBJ databases">
        <title>Draft genome of Enhydrobacter aerosaccus.</title>
        <authorList>
            <person name="Wang X."/>
        </authorList>
    </citation>
    <scope>NUCLEOTIDE SEQUENCE [LARGE SCALE GENOMIC DNA]</scope>
    <source>
        <strain evidence="1 2">CGMCC9176</strain>
    </source>
</reference>
<keyword evidence="2" id="KW-1185">Reference proteome</keyword>
<dbReference type="EMBL" id="LGSW01000001">
    <property type="protein sequence ID" value="KND22573.1"/>
    <property type="molecule type" value="Genomic_DNA"/>
</dbReference>
<sequence length="169" mass="19817">MAPKLWLSKPATLTLAFFYFDNEVFMQHLTIPTATLQALLSHQQIATLDNTNQLIELEQSSLEKLRSRQLKENYQQFLNGYDRLFRHVSILLLEHGYALTDLKPHQTLRKICQQWQADVAINQMINERHRLKKSQQTYLSINNQAIDCLHHLLNLFDEQDAAQMKAIFP</sequence>
<dbReference type="Proteomes" id="UP000053900">
    <property type="component" value="Unassembled WGS sequence"/>
</dbReference>
<protein>
    <submittedName>
        <fullName evidence="1">Uncharacterized protein</fullName>
    </submittedName>
</protein>
<accession>A0ABR5INB1</accession>
<name>A0ABR5INB1_9HYPH</name>